<dbReference type="EMBL" id="BAAANY010000040">
    <property type="protein sequence ID" value="GAA1716206.1"/>
    <property type="molecule type" value="Genomic_DNA"/>
</dbReference>
<accession>A0ABP4V2I1</accession>
<feature type="transmembrane region" description="Helical" evidence="6">
    <location>
        <begin position="48"/>
        <end position="68"/>
    </location>
</feature>
<keyword evidence="4 6" id="KW-1133">Transmembrane helix</keyword>
<feature type="transmembrane region" description="Helical" evidence="6">
    <location>
        <begin position="224"/>
        <end position="243"/>
    </location>
</feature>
<evidence type="ECO:0000256" key="4">
    <source>
        <dbReference type="ARBA" id="ARBA00022989"/>
    </source>
</evidence>
<gene>
    <name evidence="8" type="ORF">GCM10009765_76180</name>
</gene>
<reference evidence="9" key="1">
    <citation type="journal article" date="2019" name="Int. J. Syst. Evol. Microbiol.">
        <title>The Global Catalogue of Microorganisms (GCM) 10K type strain sequencing project: providing services to taxonomists for standard genome sequencing and annotation.</title>
        <authorList>
            <consortium name="The Broad Institute Genomics Platform"/>
            <consortium name="The Broad Institute Genome Sequencing Center for Infectious Disease"/>
            <person name="Wu L."/>
            <person name="Ma J."/>
        </authorList>
    </citation>
    <scope>NUCLEOTIDE SEQUENCE [LARGE SCALE GENOMIC DNA]</scope>
    <source>
        <strain evidence="9">JCM 14718</strain>
    </source>
</reference>
<keyword evidence="5 6" id="KW-0472">Membrane</keyword>
<dbReference type="PANTHER" id="PTHR34820">
    <property type="entry name" value="INNER MEMBRANE PROTEIN YEBZ"/>
    <property type="match status" value="1"/>
</dbReference>
<proteinExistence type="predicted"/>
<sequence>MSREDLLHAGSVLIHVTDYLALAVLLGGLLFVSALWPAGAQDRRTRMILVVSVLAGVVGAIATVLLSAQYAVAGSAVVDVLEAPFGRTAAAMALLWLLAAVVVVAVLQRGEQAVRSIPWRVGTAAIAVGLLRTTGLNGHSAETADAPLGMVADFLHLGGVSAWVGGLTVLSIGLLPRRKAAELADVVPKFSKFAMISVLAIVSSGVILGWQIIGSVGAVFETSYGRVLLIKLSVFALVLLAAMKSKNWVEKRLQVAVLESRRPAVRSFALSVGAETVLVVAVLVAASVLVTANPGH</sequence>
<dbReference type="PANTHER" id="PTHR34820:SF4">
    <property type="entry name" value="INNER MEMBRANE PROTEIN YEBZ"/>
    <property type="match status" value="1"/>
</dbReference>
<dbReference type="RefSeq" id="WP_344314912.1">
    <property type="nucleotide sequence ID" value="NZ_BAAANY010000040.1"/>
</dbReference>
<evidence type="ECO:0000256" key="3">
    <source>
        <dbReference type="ARBA" id="ARBA00022692"/>
    </source>
</evidence>
<feature type="domain" description="Copper resistance protein D" evidence="7">
    <location>
        <begin position="186"/>
        <end position="289"/>
    </location>
</feature>
<feature type="transmembrane region" description="Helical" evidence="6">
    <location>
        <begin position="264"/>
        <end position="290"/>
    </location>
</feature>
<keyword evidence="9" id="KW-1185">Reference proteome</keyword>
<feature type="transmembrane region" description="Helical" evidence="6">
    <location>
        <begin position="119"/>
        <end position="135"/>
    </location>
</feature>
<dbReference type="Proteomes" id="UP001500618">
    <property type="component" value="Unassembled WGS sequence"/>
</dbReference>
<evidence type="ECO:0000256" key="6">
    <source>
        <dbReference type="SAM" id="Phobius"/>
    </source>
</evidence>
<comment type="subcellular location">
    <subcellularLocation>
        <location evidence="1">Cell membrane</location>
        <topology evidence="1">Multi-pass membrane protein</topology>
    </subcellularLocation>
</comment>
<keyword evidence="2" id="KW-1003">Cell membrane</keyword>
<evidence type="ECO:0000259" key="7">
    <source>
        <dbReference type="Pfam" id="PF05425"/>
    </source>
</evidence>
<evidence type="ECO:0000256" key="5">
    <source>
        <dbReference type="ARBA" id="ARBA00023136"/>
    </source>
</evidence>
<name>A0ABP4V2I1_9ACTN</name>
<comment type="caution">
    <text evidence="8">The sequence shown here is derived from an EMBL/GenBank/DDBJ whole genome shotgun (WGS) entry which is preliminary data.</text>
</comment>
<feature type="transmembrane region" description="Helical" evidence="6">
    <location>
        <begin position="88"/>
        <end position="107"/>
    </location>
</feature>
<feature type="transmembrane region" description="Helical" evidence="6">
    <location>
        <begin position="12"/>
        <end position="36"/>
    </location>
</feature>
<evidence type="ECO:0000256" key="2">
    <source>
        <dbReference type="ARBA" id="ARBA00022475"/>
    </source>
</evidence>
<feature type="transmembrane region" description="Helical" evidence="6">
    <location>
        <begin position="155"/>
        <end position="175"/>
    </location>
</feature>
<dbReference type="InterPro" id="IPR008457">
    <property type="entry name" value="Cu-R_CopD_dom"/>
</dbReference>
<dbReference type="Pfam" id="PF05425">
    <property type="entry name" value="CopD"/>
    <property type="match status" value="1"/>
</dbReference>
<feature type="transmembrane region" description="Helical" evidence="6">
    <location>
        <begin position="196"/>
        <end position="218"/>
    </location>
</feature>
<protein>
    <submittedName>
        <fullName evidence="8">CopD family protein</fullName>
    </submittedName>
</protein>
<keyword evidence="3 6" id="KW-0812">Transmembrane</keyword>
<dbReference type="InterPro" id="IPR032694">
    <property type="entry name" value="CopC/D"/>
</dbReference>
<evidence type="ECO:0000313" key="8">
    <source>
        <dbReference type="EMBL" id="GAA1716206.1"/>
    </source>
</evidence>
<evidence type="ECO:0000313" key="9">
    <source>
        <dbReference type="Proteomes" id="UP001500618"/>
    </source>
</evidence>
<evidence type="ECO:0000256" key="1">
    <source>
        <dbReference type="ARBA" id="ARBA00004651"/>
    </source>
</evidence>
<organism evidence="8 9">
    <name type="scientific">Fodinicola feengrottensis</name>
    <dbReference type="NCBI Taxonomy" id="435914"/>
    <lineage>
        <taxon>Bacteria</taxon>
        <taxon>Bacillati</taxon>
        <taxon>Actinomycetota</taxon>
        <taxon>Actinomycetes</taxon>
        <taxon>Mycobacteriales</taxon>
        <taxon>Fodinicola</taxon>
    </lineage>
</organism>